<reference evidence="3 4" key="1">
    <citation type="submission" date="2018-06" db="EMBL/GenBank/DDBJ databases">
        <title>Comparative genomics reveals the genomic features of Rhizophagus irregularis, R. cerebriforme, R. diaphanum and Gigaspora rosea, and their symbiotic lifestyle signature.</title>
        <authorList>
            <person name="Morin E."/>
            <person name="San Clemente H."/>
            <person name="Chen E.C.H."/>
            <person name="De La Providencia I."/>
            <person name="Hainaut M."/>
            <person name="Kuo A."/>
            <person name="Kohler A."/>
            <person name="Murat C."/>
            <person name="Tang N."/>
            <person name="Roy S."/>
            <person name="Loubradou J."/>
            <person name="Henrissat B."/>
            <person name="Grigoriev I.V."/>
            <person name="Corradi N."/>
            <person name="Roux C."/>
            <person name="Martin F.M."/>
        </authorList>
    </citation>
    <scope>NUCLEOTIDE SEQUENCE [LARGE SCALE GENOMIC DNA]</scope>
    <source>
        <strain evidence="3 4">DAOM 227022</strain>
    </source>
</reference>
<dbReference type="Proteomes" id="UP000265703">
    <property type="component" value="Unassembled WGS sequence"/>
</dbReference>
<keyword evidence="4" id="KW-1185">Reference proteome</keyword>
<feature type="compositionally biased region" description="Polar residues" evidence="2">
    <location>
        <begin position="139"/>
        <end position="155"/>
    </location>
</feature>
<feature type="non-terminal residue" evidence="3">
    <location>
        <position position="1"/>
    </location>
</feature>
<evidence type="ECO:0000313" key="3">
    <source>
        <dbReference type="EMBL" id="RIA80130.1"/>
    </source>
</evidence>
<evidence type="ECO:0000256" key="1">
    <source>
        <dbReference type="SAM" id="Coils"/>
    </source>
</evidence>
<evidence type="ECO:0000256" key="2">
    <source>
        <dbReference type="SAM" id="MobiDB-lite"/>
    </source>
</evidence>
<dbReference type="EMBL" id="QKYT01001040">
    <property type="protein sequence ID" value="RIA80130.1"/>
    <property type="molecule type" value="Genomic_DNA"/>
</dbReference>
<feature type="coiled-coil region" evidence="1">
    <location>
        <begin position="265"/>
        <end position="292"/>
    </location>
</feature>
<accession>A0A397S0Y3</accession>
<feature type="compositionally biased region" description="Polar residues" evidence="2">
    <location>
        <begin position="215"/>
        <end position="234"/>
    </location>
</feature>
<dbReference type="AlphaFoldDB" id="A0A397S0Y3"/>
<evidence type="ECO:0000313" key="4">
    <source>
        <dbReference type="Proteomes" id="UP000265703"/>
    </source>
</evidence>
<feature type="coiled-coil region" evidence="1">
    <location>
        <begin position="7"/>
        <end position="124"/>
    </location>
</feature>
<organism evidence="3 4">
    <name type="scientific">Glomus cerebriforme</name>
    <dbReference type="NCBI Taxonomy" id="658196"/>
    <lineage>
        <taxon>Eukaryota</taxon>
        <taxon>Fungi</taxon>
        <taxon>Fungi incertae sedis</taxon>
        <taxon>Mucoromycota</taxon>
        <taxon>Glomeromycotina</taxon>
        <taxon>Glomeromycetes</taxon>
        <taxon>Glomerales</taxon>
        <taxon>Glomeraceae</taxon>
        <taxon>Glomus</taxon>
    </lineage>
</organism>
<gene>
    <name evidence="3" type="ORF">C1645_839258</name>
</gene>
<protein>
    <submittedName>
        <fullName evidence="3">Uncharacterized protein</fullName>
    </submittedName>
</protein>
<keyword evidence="1" id="KW-0175">Coiled coil</keyword>
<feature type="region of interest" description="Disordered" evidence="2">
    <location>
        <begin position="210"/>
        <end position="234"/>
    </location>
</feature>
<name>A0A397S0Y3_9GLOM</name>
<feature type="region of interest" description="Disordered" evidence="2">
    <location>
        <begin position="139"/>
        <end position="163"/>
    </location>
</feature>
<proteinExistence type="predicted"/>
<sequence length="364" mass="40965">QQREELLAELLSKLDCLAAEIAKLQSEKVKLISELTASETSWKKLAEGNDLATEILTLREKIKELELALAGKESENDNLQAELGEEGERAGDLQLEKSAAEAANKELKDKLAQQDTEIKDLNQKVGILVLENRKLEFARTSQANQPTTQKVQPAPNSAEAKRCEATEYEAHQTLQAENRRLKLATQGAKDLLTQQEAEVEELQSKLKELARETESLPNNSPTSSQVPKTSTSPSLFQKGKRFIKKHVAEENLKLTAEERNLNERLTAAKKLNEGKEVEIKKLNEEIKLAGKDKWAGKKNYIHRRNTTAILEAAKTHGIQFKQADITKATREAVEKNNREWKGKDLVNRTDAVFKQTAIEKERDE</sequence>
<comment type="caution">
    <text evidence="3">The sequence shown here is derived from an EMBL/GenBank/DDBJ whole genome shotgun (WGS) entry which is preliminary data.</text>
</comment>